<dbReference type="RefSeq" id="WP_047003193.1">
    <property type="nucleotide sequence ID" value="NZ_LBHB01000001.1"/>
</dbReference>
<organism evidence="3 4">
    <name type="scientific">Aurantiacibacter luteus</name>
    <dbReference type="NCBI Taxonomy" id="1581420"/>
    <lineage>
        <taxon>Bacteria</taxon>
        <taxon>Pseudomonadati</taxon>
        <taxon>Pseudomonadota</taxon>
        <taxon>Alphaproteobacteria</taxon>
        <taxon>Sphingomonadales</taxon>
        <taxon>Erythrobacteraceae</taxon>
        <taxon>Aurantiacibacter</taxon>
    </lineage>
</organism>
<evidence type="ECO:0000256" key="2">
    <source>
        <dbReference type="SAM" id="SignalP"/>
    </source>
</evidence>
<name>A0A0G9N2M9_9SPHN</name>
<gene>
    <name evidence="3" type="ORF">AAW00_05265</name>
</gene>
<evidence type="ECO:0000313" key="4">
    <source>
        <dbReference type="Proteomes" id="UP000053464"/>
    </source>
</evidence>
<dbReference type="AlphaFoldDB" id="A0A0G9N2M9"/>
<accession>A0A0G9N2M9</accession>
<protein>
    <recommendedName>
        <fullName evidence="5">Lipoprotein</fullName>
    </recommendedName>
</protein>
<dbReference type="STRING" id="1581420.AAW00_05265"/>
<evidence type="ECO:0000313" key="3">
    <source>
        <dbReference type="EMBL" id="KLE35788.1"/>
    </source>
</evidence>
<feature type="chain" id="PRO_5002580573" description="Lipoprotein" evidence="2">
    <location>
        <begin position="22"/>
        <end position="187"/>
    </location>
</feature>
<sequence length="187" mass="20744">MKTILLAGAVALASISLPAIAQAQTVVLTAPQQTMYDAWPMERRTMYDAWPAGVRTYYWTLPADRQNMWWMMNDADRIRIYEMPVNARDAAWRQHMEMHAAMPNANASATAMTTPSRTTNSSAMPAMRSGGMVQQTGAAHSGEYPPCRGAVQDSCVNPREAGLNYGNRPLDHWPGQPASTMRRGNRN</sequence>
<dbReference type="OrthoDB" id="7511342at2"/>
<dbReference type="PATRIC" id="fig|1581420.6.peg.1060"/>
<dbReference type="Proteomes" id="UP000053464">
    <property type="component" value="Unassembled WGS sequence"/>
</dbReference>
<reference evidence="3 4" key="1">
    <citation type="submission" date="2015-04" db="EMBL/GenBank/DDBJ databases">
        <title>The draft genome sequence of Erythrobacter luteus KA37.</title>
        <authorList>
            <person name="Zhuang L."/>
            <person name="Liu Y."/>
            <person name="Shao Z."/>
        </authorList>
    </citation>
    <scope>NUCLEOTIDE SEQUENCE [LARGE SCALE GENOMIC DNA]</scope>
    <source>
        <strain evidence="3 4">KA37</strain>
    </source>
</reference>
<evidence type="ECO:0008006" key="5">
    <source>
        <dbReference type="Google" id="ProtNLM"/>
    </source>
</evidence>
<proteinExistence type="predicted"/>
<evidence type="ECO:0000256" key="1">
    <source>
        <dbReference type="SAM" id="MobiDB-lite"/>
    </source>
</evidence>
<feature type="signal peptide" evidence="2">
    <location>
        <begin position="1"/>
        <end position="21"/>
    </location>
</feature>
<keyword evidence="4" id="KW-1185">Reference proteome</keyword>
<dbReference type="EMBL" id="LBHB01000001">
    <property type="protein sequence ID" value="KLE35788.1"/>
    <property type="molecule type" value="Genomic_DNA"/>
</dbReference>
<keyword evidence="2" id="KW-0732">Signal</keyword>
<comment type="caution">
    <text evidence="3">The sequence shown here is derived from an EMBL/GenBank/DDBJ whole genome shotgun (WGS) entry which is preliminary data.</text>
</comment>
<feature type="region of interest" description="Disordered" evidence="1">
    <location>
        <begin position="162"/>
        <end position="187"/>
    </location>
</feature>